<gene>
    <name evidence="2" type="ORF">DCHRY22_LOCUS670</name>
</gene>
<proteinExistence type="predicted"/>
<feature type="compositionally biased region" description="Pro residues" evidence="1">
    <location>
        <begin position="34"/>
        <end position="53"/>
    </location>
</feature>
<evidence type="ECO:0000256" key="1">
    <source>
        <dbReference type="SAM" id="MobiDB-lite"/>
    </source>
</evidence>
<keyword evidence="3" id="KW-1185">Reference proteome</keyword>
<reference evidence="2" key="1">
    <citation type="submission" date="2021-09" db="EMBL/GenBank/DDBJ databases">
        <authorList>
            <person name="Martin H S."/>
        </authorList>
    </citation>
    <scope>NUCLEOTIDE SEQUENCE</scope>
</reference>
<feature type="compositionally biased region" description="Low complexity" evidence="1">
    <location>
        <begin position="82"/>
        <end position="93"/>
    </location>
</feature>
<accession>A0A8J2Q5K0</accession>
<comment type="caution">
    <text evidence="2">The sequence shown here is derived from an EMBL/GenBank/DDBJ whole genome shotgun (WGS) entry which is preliminary data.</text>
</comment>
<organism evidence="2 3">
    <name type="scientific">Danaus chrysippus</name>
    <name type="common">African queen</name>
    <dbReference type="NCBI Taxonomy" id="151541"/>
    <lineage>
        <taxon>Eukaryota</taxon>
        <taxon>Metazoa</taxon>
        <taxon>Ecdysozoa</taxon>
        <taxon>Arthropoda</taxon>
        <taxon>Hexapoda</taxon>
        <taxon>Insecta</taxon>
        <taxon>Pterygota</taxon>
        <taxon>Neoptera</taxon>
        <taxon>Endopterygota</taxon>
        <taxon>Lepidoptera</taxon>
        <taxon>Glossata</taxon>
        <taxon>Ditrysia</taxon>
        <taxon>Papilionoidea</taxon>
        <taxon>Nymphalidae</taxon>
        <taxon>Danainae</taxon>
        <taxon>Danaini</taxon>
        <taxon>Danaina</taxon>
        <taxon>Danaus</taxon>
        <taxon>Anosia</taxon>
    </lineage>
</organism>
<evidence type="ECO:0000313" key="2">
    <source>
        <dbReference type="EMBL" id="CAG9558618.1"/>
    </source>
</evidence>
<evidence type="ECO:0000313" key="3">
    <source>
        <dbReference type="Proteomes" id="UP000789524"/>
    </source>
</evidence>
<feature type="region of interest" description="Disordered" evidence="1">
    <location>
        <begin position="143"/>
        <end position="162"/>
    </location>
</feature>
<protein>
    <submittedName>
        <fullName evidence="2">(African queen) hypothetical protein</fullName>
    </submittedName>
</protein>
<dbReference type="AlphaFoldDB" id="A0A8J2Q5K0"/>
<feature type="compositionally biased region" description="Basic residues" evidence="1">
    <location>
        <begin position="1"/>
        <end position="10"/>
    </location>
</feature>
<feature type="region of interest" description="Disordered" evidence="1">
    <location>
        <begin position="1"/>
        <end position="55"/>
    </location>
</feature>
<feature type="compositionally biased region" description="Low complexity" evidence="1">
    <location>
        <begin position="101"/>
        <end position="130"/>
    </location>
</feature>
<dbReference type="EMBL" id="CAKASE010000043">
    <property type="protein sequence ID" value="CAG9558618.1"/>
    <property type="molecule type" value="Genomic_DNA"/>
</dbReference>
<dbReference type="Proteomes" id="UP000789524">
    <property type="component" value="Unassembled WGS sequence"/>
</dbReference>
<feature type="region of interest" description="Disordered" evidence="1">
    <location>
        <begin position="81"/>
        <end position="136"/>
    </location>
</feature>
<name>A0A8J2Q5K0_9NEOP</name>
<feature type="compositionally biased region" description="Basic residues" evidence="1">
    <location>
        <begin position="19"/>
        <end position="31"/>
    </location>
</feature>
<sequence>MGKASRKTHQNRNADQNQRKNKKKASKKNAKSKPPMPCNPRPYIPPLSIPIPNPTSYTEELMAFIASAYAGQPGTSRARYISMVSSSSEPRSSSSERRSVSSDPRSSSSTRPHSSTSKSSLSMSKSSPSPIDIIAELDRQNDCTLVLGPSDRRQKHSTLYMD</sequence>